<reference evidence="2" key="3">
    <citation type="submission" date="2015-04" db="UniProtKB">
        <authorList>
            <consortium name="EnsemblPlants"/>
        </authorList>
    </citation>
    <scope>IDENTIFICATION</scope>
    <source>
        <strain evidence="2">cv. Jemalong A17</strain>
    </source>
</reference>
<dbReference type="EnsemblPlants" id="AES68355">
    <property type="protein sequence ID" value="AES68355"/>
    <property type="gene ID" value="MTR_3g007310"/>
</dbReference>
<reference evidence="1 3" key="2">
    <citation type="journal article" date="2014" name="BMC Genomics">
        <title>An improved genome release (version Mt4.0) for the model legume Medicago truncatula.</title>
        <authorList>
            <person name="Tang H."/>
            <person name="Krishnakumar V."/>
            <person name="Bidwell S."/>
            <person name="Rosen B."/>
            <person name="Chan A."/>
            <person name="Zhou S."/>
            <person name="Gentzbittel L."/>
            <person name="Childs K.L."/>
            <person name="Yandell M."/>
            <person name="Gundlach H."/>
            <person name="Mayer K.F."/>
            <person name="Schwartz D.C."/>
            <person name="Town C.D."/>
        </authorList>
    </citation>
    <scope>GENOME REANNOTATION</scope>
    <source>
        <strain evidence="2 3">cv. Jemalong A17</strain>
    </source>
</reference>
<evidence type="ECO:0000313" key="2">
    <source>
        <dbReference type="EnsemblPlants" id="AES68355"/>
    </source>
</evidence>
<sequence>MSNRDSKSVSLLDMRVRKQVLRVKYKSQWCSLCEVESRNSARESSLFLVLGFCHLKYVVKLIFKICIPVGFSTAVQNHEISIFCKVPPESGSGFSLTVNTTSEK</sequence>
<dbReference type="Proteomes" id="UP000002051">
    <property type="component" value="Chromosome 3"/>
</dbReference>
<evidence type="ECO:0000313" key="3">
    <source>
        <dbReference type="Proteomes" id="UP000002051"/>
    </source>
</evidence>
<evidence type="ECO:0000313" key="1">
    <source>
        <dbReference type="EMBL" id="AES68355.1"/>
    </source>
</evidence>
<proteinExistence type="predicted"/>
<dbReference type="HOGENOM" id="CLU_2254105_0_0_1"/>
<dbReference type="EMBL" id="CM001219">
    <property type="protein sequence ID" value="AES68355.1"/>
    <property type="molecule type" value="Genomic_DNA"/>
</dbReference>
<dbReference type="AlphaFoldDB" id="G7IV82"/>
<reference evidence="1 3" key="1">
    <citation type="journal article" date="2011" name="Nature">
        <title>The Medicago genome provides insight into the evolution of rhizobial symbioses.</title>
        <authorList>
            <person name="Young N.D."/>
            <person name="Debelle F."/>
            <person name="Oldroyd G.E."/>
            <person name="Geurts R."/>
            <person name="Cannon S.B."/>
            <person name="Udvardi M.K."/>
            <person name="Benedito V.A."/>
            <person name="Mayer K.F."/>
            <person name="Gouzy J."/>
            <person name="Schoof H."/>
            <person name="Van de Peer Y."/>
            <person name="Proost S."/>
            <person name="Cook D.R."/>
            <person name="Meyers B.C."/>
            <person name="Spannagl M."/>
            <person name="Cheung F."/>
            <person name="De Mita S."/>
            <person name="Krishnakumar V."/>
            <person name="Gundlach H."/>
            <person name="Zhou S."/>
            <person name="Mudge J."/>
            <person name="Bharti A.K."/>
            <person name="Murray J.D."/>
            <person name="Naoumkina M.A."/>
            <person name="Rosen B."/>
            <person name="Silverstein K.A."/>
            <person name="Tang H."/>
            <person name="Rombauts S."/>
            <person name="Zhao P.X."/>
            <person name="Zhou P."/>
            <person name="Barbe V."/>
            <person name="Bardou P."/>
            <person name="Bechner M."/>
            <person name="Bellec A."/>
            <person name="Berger A."/>
            <person name="Berges H."/>
            <person name="Bidwell S."/>
            <person name="Bisseling T."/>
            <person name="Choisne N."/>
            <person name="Couloux A."/>
            <person name="Denny R."/>
            <person name="Deshpande S."/>
            <person name="Dai X."/>
            <person name="Doyle J.J."/>
            <person name="Dudez A.M."/>
            <person name="Farmer A.D."/>
            <person name="Fouteau S."/>
            <person name="Franken C."/>
            <person name="Gibelin C."/>
            <person name="Gish J."/>
            <person name="Goldstein S."/>
            <person name="Gonzalez A.J."/>
            <person name="Green P.J."/>
            <person name="Hallab A."/>
            <person name="Hartog M."/>
            <person name="Hua A."/>
            <person name="Humphray S.J."/>
            <person name="Jeong D.H."/>
            <person name="Jing Y."/>
            <person name="Jocker A."/>
            <person name="Kenton S.M."/>
            <person name="Kim D.J."/>
            <person name="Klee K."/>
            <person name="Lai H."/>
            <person name="Lang C."/>
            <person name="Lin S."/>
            <person name="Macmil S.L."/>
            <person name="Magdelenat G."/>
            <person name="Matthews L."/>
            <person name="McCorrison J."/>
            <person name="Monaghan E.L."/>
            <person name="Mun J.H."/>
            <person name="Najar F.Z."/>
            <person name="Nicholson C."/>
            <person name="Noirot C."/>
            <person name="O'Bleness M."/>
            <person name="Paule C.R."/>
            <person name="Poulain J."/>
            <person name="Prion F."/>
            <person name="Qin B."/>
            <person name="Qu C."/>
            <person name="Retzel E.F."/>
            <person name="Riddle C."/>
            <person name="Sallet E."/>
            <person name="Samain S."/>
            <person name="Samson N."/>
            <person name="Sanders I."/>
            <person name="Saurat O."/>
            <person name="Scarpelli C."/>
            <person name="Schiex T."/>
            <person name="Segurens B."/>
            <person name="Severin A.J."/>
            <person name="Sherrier D.J."/>
            <person name="Shi R."/>
            <person name="Sims S."/>
            <person name="Singer S.R."/>
            <person name="Sinharoy S."/>
            <person name="Sterck L."/>
            <person name="Viollet A."/>
            <person name="Wang B.B."/>
            <person name="Wang K."/>
            <person name="Wang M."/>
            <person name="Wang X."/>
            <person name="Warfsmann J."/>
            <person name="Weissenbach J."/>
            <person name="White D.D."/>
            <person name="White J.D."/>
            <person name="Wiley G.B."/>
            <person name="Wincker P."/>
            <person name="Xing Y."/>
            <person name="Yang L."/>
            <person name="Yao Z."/>
            <person name="Ying F."/>
            <person name="Zhai J."/>
            <person name="Zhou L."/>
            <person name="Zuber A."/>
            <person name="Denarie J."/>
            <person name="Dixon R.A."/>
            <person name="May G.D."/>
            <person name="Schwartz D.C."/>
            <person name="Rogers J."/>
            <person name="Quetier F."/>
            <person name="Town C.D."/>
            <person name="Roe B.A."/>
        </authorList>
    </citation>
    <scope>NUCLEOTIDE SEQUENCE [LARGE SCALE GENOMIC DNA]</scope>
    <source>
        <strain evidence="1">A17</strain>
        <strain evidence="2 3">cv. Jemalong A17</strain>
    </source>
</reference>
<accession>G7IV82</accession>
<protein>
    <submittedName>
        <fullName evidence="1 2">Uncharacterized protein</fullName>
    </submittedName>
</protein>
<name>G7IV82_MEDTR</name>
<dbReference type="PaxDb" id="3880-AES68355"/>
<gene>
    <name evidence="1" type="ordered locus">MTR_3g007310</name>
</gene>
<organism evidence="1 3">
    <name type="scientific">Medicago truncatula</name>
    <name type="common">Barrel medic</name>
    <name type="synonym">Medicago tribuloides</name>
    <dbReference type="NCBI Taxonomy" id="3880"/>
    <lineage>
        <taxon>Eukaryota</taxon>
        <taxon>Viridiplantae</taxon>
        <taxon>Streptophyta</taxon>
        <taxon>Embryophyta</taxon>
        <taxon>Tracheophyta</taxon>
        <taxon>Spermatophyta</taxon>
        <taxon>Magnoliopsida</taxon>
        <taxon>eudicotyledons</taxon>
        <taxon>Gunneridae</taxon>
        <taxon>Pentapetalae</taxon>
        <taxon>rosids</taxon>
        <taxon>fabids</taxon>
        <taxon>Fabales</taxon>
        <taxon>Fabaceae</taxon>
        <taxon>Papilionoideae</taxon>
        <taxon>50 kb inversion clade</taxon>
        <taxon>NPAAA clade</taxon>
        <taxon>Hologalegina</taxon>
        <taxon>IRL clade</taxon>
        <taxon>Trifolieae</taxon>
        <taxon>Medicago</taxon>
    </lineage>
</organism>
<keyword evidence="3" id="KW-1185">Reference proteome</keyword>